<dbReference type="GO" id="GO:0005737">
    <property type="term" value="C:cytoplasm"/>
    <property type="evidence" value="ECO:0007669"/>
    <property type="project" value="TreeGrafter"/>
</dbReference>
<dbReference type="PROSITE" id="PS00012">
    <property type="entry name" value="PHOSPHOPANTETHEINE"/>
    <property type="match status" value="1"/>
</dbReference>
<dbReference type="Pfam" id="PF00668">
    <property type="entry name" value="Condensation"/>
    <property type="match status" value="1"/>
</dbReference>
<feature type="domain" description="Carrier" evidence="5">
    <location>
        <begin position="78"/>
        <end position="153"/>
    </location>
</feature>
<dbReference type="SMART" id="SM00823">
    <property type="entry name" value="PKS_PP"/>
    <property type="match status" value="1"/>
</dbReference>
<evidence type="ECO:0000259" key="5">
    <source>
        <dbReference type="PROSITE" id="PS50075"/>
    </source>
</evidence>
<dbReference type="GO" id="GO:0008610">
    <property type="term" value="P:lipid biosynthetic process"/>
    <property type="evidence" value="ECO:0007669"/>
    <property type="project" value="UniProtKB-ARBA"/>
</dbReference>
<gene>
    <name evidence="6" type="ORF">GA0070558_12632</name>
</gene>
<dbReference type="Gene3D" id="3.30.559.10">
    <property type="entry name" value="Chloramphenicol acetyltransferase-like domain"/>
    <property type="match status" value="1"/>
</dbReference>
<organism evidence="6 7">
    <name type="scientific">Micromonospora haikouensis</name>
    <dbReference type="NCBI Taxonomy" id="686309"/>
    <lineage>
        <taxon>Bacteria</taxon>
        <taxon>Bacillati</taxon>
        <taxon>Actinomycetota</taxon>
        <taxon>Actinomycetes</taxon>
        <taxon>Micromonosporales</taxon>
        <taxon>Micromonosporaceae</taxon>
        <taxon>Micromonospora</taxon>
    </lineage>
</organism>
<dbReference type="Gene3D" id="3.30.559.30">
    <property type="entry name" value="Nonribosomal peptide synthetase, condensation domain"/>
    <property type="match status" value="1"/>
</dbReference>
<accession>A0A1C4XIV5</accession>
<dbReference type="InterPro" id="IPR001242">
    <property type="entry name" value="Condensation_dom"/>
</dbReference>
<evidence type="ECO:0000256" key="4">
    <source>
        <dbReference type="SAM" id="MobiDB-lite"/>
    </source>
</evidence>
<dbReference type="SUPFAM" id="SSF52777">
    <property type="entry name" value="CoA-dependent acyltransferases"/>
    <property type="match status" value="2"/>
</dbReference>
<dbReference type="InterPro" id="IPR036736">
    <property type="entry name" value="ACP-like_sf"/>
</dbReference>
<reference evidence="6 7" key="1">
    <citation type="submission" date="2016-06" db="EMBL/GenBank/DDBJ databases">
        <authorList>
            <person name="Kjaerup R.B."/>
            <person name="Dalgaard T.S."/>
            <person name="Juul-Madsen H.R."/>
        </authorList>
    </citation>
    <scope>NUCLEOTIDE SEQUENCE [LARGE SCALE GENOMIC DNA]</scope>
    <source>
        <strain evidence="6 7">DSM 45626</strain>
    </source>
</reference>
<evidence type="ECO:0000256" key="2">
    <source>
        <dbReference type="ARBA" id="ARBA00022450"/>
    </source>
</evidence>
<dbReference type="AlphaFoldDB" id="A0A1C4XIV5"/>
<dbReference type="GO" id="GO:0003824">
    <property type="term" value="F:catalytic activity"/>
    <property type="evidence" value="ECO:0007669"/>
    <property type="project" value="InterPro"/>
</dbReference>
<dbReference type="Proteomes" id="UP000199375">
    <property type="component" value="Unassembled WGS sequence"/>
</dbReference>
<dbReference type="GO" id="GO:0031177">
    <property type="term" value="F:phosphopantetheine binding"/>
    <property type="evidence" value="ECO:0007669"/>
    <property type="project" value="InterPro"/>
</dbReference>
<keyword evidence="3" id="KW-0597">Phosphoprotein</keyword>
<comment type="cofactor">
    <cofactor evidence="1">
        <name>pantetheine 4'-phosphate</name>
        <dbReference type="ChEBI" id="CHEBI:47942"/>
    </cofactor>
</comment>
<sequence length="604" mass="64466">MTPDVDTLARLWPQVDRVAVKDGCVYVVADDHLDPLALRGQLARELPDGELPRHIVQVDSLDPADLVAPDDRYGAYQPPRDDTERQLVRVWEGVLGLPKLGVLDDFYAAGGDSLAAVALAVEAQRVFGTALSPAAVLRHPTVAALAAEVRQARAATPLPRAAAARAYPLSPQQRRVFLAQSRDPASVAYHLPLLLPVPADTDAARLGQALRHVVARHDILRTAFGTEAGRPVQRVLPGVVCELPEVARAADEPVAVTPFDLAAPPLLRAELRRTPTGAALALELHHIVTDGLSLALLLREVDARYAGRDLPPVPAQYADYAVWTHAQEPPGRDWWLARFADPPAPPRLPTDADRGTGPDAGDPSTAAAGVVEFAVDAARTAALRALARREGVTLFHLLLAGYATFLAAATGGPGGADGVDVTVGTPVAGRGAPGLDATMGMFVNTVCLRHRVRPDVPFRALLAEVARDAVDAFAHQDFPFDSLVEAVLPVRDPHRHPLFDTLFAMQHAEVARVEFLGRPVELAVAPTGQAMFDLDMQVYERPDGLTVHWAYHAGLFLPQTVRAFADLYLDLLDAVLADPGRPVGELTGAAAPVAAAPTTIDIDL</sequence>
<evidence type="ECO:0000313" key="6">
    <source>
        <dbReference type="EMBL" id="SCF08387.1"/>
    </source>
</evidence>
<name>A0A1C4XIV5_9ACTN</name>
<evidence type="ECO:0000256" key="3">
    <source>
        <dbReference type="ARBA" id="ARBA00022553"/>
    </source>
</evidence>
<proteinExistence type="predicted"/>
<dbReference type="SUPFAM" id="SSF47336">
    <property type="entry name" value="ACP-like"/>
    <property type="match status" value="1"/>
</dbReference>
<dbReference type="InterPro" id="IPR009081">
    <property type="entry name" value="PP-bd_ACP"/>
</dbReference>
<dbReference type="GO" id="GO:0044550">
    <property type="term" value="P:secondary metabolite biosynthetic process"/>
    <property type="evidence" value="ECO:0007669"/>
    <property type="project" value="TreeGrafter"/>
</dbReference>
<dbReference type="CDD" id="cd19531">
    <property type="entry name" value="LCL_NRPS-like"/>
    <property type="match status" value="1"/>
</dbReference>
<dbReference type="InterPro" id="IPR020806">
    <property type="entry name" value="PKS_PP-bd"/>
</dbReference>
<dbReference type="PANTHER" id="PTHR45527:SF1">
    <property type="entry name" value="FATTY ACID SYNTHASE"/>
    <property type="match status" value="1"/>
</dbReference>
<evidence type="ECO:0000313" key="7">
    <source>
        <dbReference type="Proteomes" id="UP000199375"/>
    </source>
</evidence>
<keyword evidence="2" id="KW-0596">Phosphopantetheine</keyword>
<dbReference type="GO" id="GO:0043041">
    <property type="term" value="P:amino acid activation for nonribosomal peptide biosynthetic process"/>
    <property type="evidence" value="ECO:0007669"/>
    <property type="project" value="TreeGrafter"/>
</dbReference>
<feature type="region of interest" description="Disordered" evidence="4">
    <location>
        <begin position="345"/>
        <end position="365"/>
    </location>
</feature>
<dbReference type="InterPro" id="IPR006162">
    <property type="entry name" value="Ppantetheine_attach_site"/>
</dbReference>
<dbReference type="RefSeq" id="WP_091283877.1">
    <property type="nucleotide sequence ID" value="NZ_FMCW01000026.1"/>
</dbReference>
<dbReference type="Pfam" id="PF00550">
    <property type="entry name" value="PP-binding"/>
    <property type="match status" value="1"/>
</dbReference>
<protein>
    <submittedName>
        <fullName evidence="6">Phosphopantetheine attachment site</fullName>
    </submittedName>
</protein>
<dbReference type="EMBL" id="FMCW01000026">
    <property type="protein sequence ID" value="SCF08387.1"/>
    <property type="molecule type" value="Genomic_DNA"/>
</dbReference>
<dbReference type="InterPro" id="IPR023213">
    <property type="entry name" value="CAT-like_dom_sf"/>
</dbReference>
<dbReference type="PANTHER" id="PTHR45527">
    <property type="entry name" value="NONRIBOSOMAL PEPTIDE SYNTHETASE"/>
    <property type="match status" value="1"/>
</dbReference>
<dbReference type="Gene3D" id="1.10.1200.10">
    <property type="entry name" value="ACP-like"/>
    <property type="match status" value="1"/>
</dbReference>
<evidence type="ECO:0000256" key="1">
    <source>
        <dbReference type="ARBA" id="ARBA00001957"/>
    </source>
</evidence>
<dbReference type="PROSITE" id="PS50075">
    <property type="entry name" value="CARRIER"/>
    <property type="match status" value="1"/>
</dbReference>